<accession>A0A8H7BU90</accession>
<gene>
    <name evidence="2" type="ORF">EC973_001011</name>
</gene>
<proteinExistence type="predicted"/>
<name>A0A8H7BU90_9FUNG</name>
<reference evidence="2" key="1">
    <citation type="submission" date="2020-01" db="EMBL/GenBank/DDBJ databases">
        <title>Genome Sequencing of Three Apophysomyces-Like Fungal Strains Confirms a Novel Fungal Genus in the Mucoromycota with divergent Burkholderia-like Endosymbiotic Bacteria.</title>
        <authorList>
            <person name="Stajich J.E."/>
            <person name="Macias A.M."/>
            <person name="Carter-House D."/>
            <person name="Lovett B."/>
            <person name="Kasson L.R."/>
            <person name="Berry K."/>
            <person name="Grigoriev I."/>
            <person name="Chang Y."/>
            <person name="Spatafora J."/>
            <person name="Kasson M.T."/>
        </authorList>
    </citation>
    <scope>NUCLEOTIDE SEQUENCE</scope>
    <source>
        <strain evidence="2">NRRL A-21654</strain>
    </source>
</reference>
<feature type="compositionally biased region" description="Low complexity" evidence="1">
    <location>
        <begin position="608"/>
        <end position="628"/>
    </location>
</feature>
<dbReference type="Proteomes" id="UP000605846">
    <property type="component" value="Unassembled WGS sequence"/>
</dbReference>
<protein>
    <submittedName>
        <fullName evidence="2">Uncharacterized protein</fullName>
    </submittedName>
</protein>
<feature type="compositionally biased region" description="Low complexity" evidence="1">
    <location>
        <begin position="335"/>
        <end position="349"/>
    </location>
</feature>
<comment type="caution">
    <text evidence="2">The sequence shown here is derived from an EMBL/GenBank/DDBJ whole genome shotgun (WGS) entry which is preliminary data.</text>
</comment>
<sequence>MQKILHGWNTWFSLHLWTEYFDDEAELGNSNRTSRGCLEEGLRFDPNPQVGPDNNQQWAICVLDQYMHFFKDLLRRPYDDHVLASDIKHRLELIEKLCIPLCDGSVTNIPTAVLALYHHVLTIQLFRHQQHDRQTELPIPKSADKQTQQVKGEDLLHDSSSSSPKQQELQLSSSSISPNEVCTTAAQQIIQIVKSLTDGCGVINARGQQQGVMPSAIFYPLCAATTIFLWRLRSFHETVQTYPKAKICKTEESQNHNSDDIQQKDITIMSEFMPEWMSCIQLHNLLKVVQNQMDAAEIVLIRLNQVLYYTMELNKLSNKLVGWHEADQAPISSISTATTASSTSSSSSSFSEGLEDGMLPQQNRTLSQMVPFQVTNFMLRRDIDREQLEKLSVNSKDLRDNNRRTTATMMVSYQQPNLMTINATETTNHAINRRSRGVNTHGIPSSHLQKQHPSVPIDLQQQSMMMMQSEEVPLSKRLRTDSWLSEGGAAGATIHDKYRSYSSPLNFFRSSSERPRNAGYLDEPEFSGDPLDLCPEDYLLVDLRVPDQMPPATDGSQCFYKDRSMTLLERTVSSHSMTGLSNTGAAAATANHFSAQCYSSSSSSQSSSLSCGSSRTHGSSPPTSTSHSTKQHGNPTSNSNSHYHANSTTSSSSSNSNSHPSCTSTSHHGRNLAMSTIANKLPLPPPKQSTLPTKKQWATGPCRDWNQCFTESILETLHLNTSSTHLEPPYTGMDVAPETHSTLDPAAVLVNPTPPTDPVSMAENSILYTSCMTAPPTTTWMASKTHTKKRSRTPPEAAVTAAAAWTNTQISPTLYPTSNTTGTPTTATAAATTTTTSSSLVTRFTGHEEGEAEAEVEQVEEEEDGKPLFPPEDNWMNLSQTAKMSNDIFTWSS</sequence>
<dbReference type="AlphaFoldDB" id="A0A8H7BU90"/>
<dbReference type="OrthoDB" id="39175at2759"/>
<dbReference type="EMBL" id="JABAYA010000012">
    <property type="protein sequence ID" value="KAF7730965.1"/>
    <property type="molecule type" value="Genomic_DNA"/>
</dbReference>
<evidence type="ECO:0000256" key="1">
    <source>
        <dbReference type="SAM" id="MobiDB-lite"/>
    </source>
</evidence>
<feature type="region of interest" description="Disordered" evidence="1">
    <location>
        <begin position="335"/>
        <end position="356"/>
    </location>
</feature>
<keyword evidence="3" id="KW-1185">Reference proteome</keyword>
<feature type="region of interest" description="Disordered" evidence="1">
    <location>
        <begin position="137"/>
        <end position="174"/>
    </location>
</feature>
<feature type="compositionally biased region" description="Low complexity" evidence="1">
    <location>
        <begin position="636"/>
        <end position="666"/>
    </location>
</feature>
<feature type="compositionally biased region" description="Acidic residues" evidence="1">
    <location>
        <begin position="850"/>
        <end position="864"/>
    </location>
</feature>
<feature type="region of interest" description="Disordered" evidence="1">
    <location>
        <begin position="847"/>
        <end position="876"/>
    </location>
</feature>
<evidence type="ECO:0000313" key="3">
    <source>
        <dbReference type="Proteomes" id="UP000605846"/>
    </source>
</evidence>
<organism evidence="2 3">
    <name type="scientific">Apophysomyces ossiformis</name>
    <dbReference type="NCBI Taxonomy" id="679940"/>
    <lineage>
        <taxon>Eukaryota</taxon>
        <taxon>Fungi</taxon>
        <taxon>Fungi incertae sedis</taxon>
        <taxon>Mucoromycota</taxon>
        <taxon>Mucoromycotina</taxon>
        <taxon>Mucoromycetes</taxon>
        <taxon>Mucorales</taxon>
        <taxon>Mucorineae</taxon>
        <taxon>Mucoraceae</taxon>
        <taxon>Apophysomyces</taxon>
    </lineage>
</organism>
<feature type="compositionally biased region" description="Low complexity" evidence="1">
    <location>
        <begin position="158"/>
        <end position="174"/>
    </location>
</feature>
<evidence type="ECO:0000313" key="2">
    <source>
        <dbReference type="EMBL" id="KAF7730965.1"/>
    </source>
</evidence>
<feature type="region of interest" description="Disordered" evidence="1">
    <location>
        <begin position="608"/>
        <end position="668"/>
    </location>
</feature>